<evidence type="ECO:0000256" key="1">
    <source>
        <dbReference type="ARBA" id="ARBA00001947"/>
    </source>
</evidence>
<comment type="cofactor">
    <cofactor evidence="1">
        <name>Zn(2+)</name>
        <dbReference type="ChEBI" id="CHEBI:29105"/>
    </cofactor>
</comment>
<keyword evidence="7" id="KW-1185">Reference proteome</keyword>
<dbReference type="Proteomes" id="UP000664265">
    <property type="component" value="Unassembled WGS sequence"/>
</dbReference>
<dbReference type="CDD" id="cd06262">
    <property type="entry name" value="metallo-hydrolase-like_MBL-fold"/>
    <property type="match status" value="1"/>
</dbReference>
<organism evidence="6 7">
    <name type="scientific">Prevotella illustrans</name>
    <dbReference type="NCBI Taxonomy" id="2800387"/>
    <lineage>
        <taxon>Bacteria</taxon>
        <taxon>Pseudomonadati</taxon>
        <taxon>Bacteroidota</taxon>
        <taxon>Bacteroidia</taxon>
        <taxon>Bacteroidales</taxon>
        <taxon>Prevotellaceae</taxon>
        <taxon>Prevotella</taxon>
    </lineage>
</organism>
<evidence type="ECO:0000256" key="3">
    <source>
        <dbReference type="ARBA" id="ARBA00022801"/>
    </source>
</evidence>
<dbReference type="RefSeq" id="WP_107580773.1">
    <property type="nucleotide sequence ID" value="NZ_JAERMS010000035.1"/>
</dbReference>
<dbReference type="Gene3D" id="3.60.15.10">
    <property type="entry name" value="Ribonuclease Z/Hydroxyacylglutathione hydrolase-like"/>
    <property type="match status" value="1"/>
</dbReference>
<reference evidence="6 7" key="1">
    <citation type="submission" date="2021-01" db="EMBL/GenBank/DDBJ databases">
        <title>Prevotella A2931 sp. nov.</title>
        <authorList>
            <person name="Buhl M."/>
            <person name="Oberhettinger P."/>
        </authorList>
    </citation>
    <scope>NUCLEOTIDE SEQUENCE [LARGE SCALE GENOMIC DNA]</scope>
    <source>
        <strain evidence="6 7">A2931</strain>
    </source>
</reference>
<keyword evidence="3" id="KW-0378">Hydrolase</keyword>
<dbReference type="Pfam" id="PF00753">
    <property type="entry name" value="Lactamase_B"/>
    <property type="match status" value="1"/>
</dbReference>
<feature type="domain" description="Metallo-beta-lactamase" evidence="5">
    <location>
        <begin position="13"/>
        <end position="196"/>
    </location>
</feature>
<dbReference type="PANTHER" id="PTHR46233">
    <property type="entry name" value="HYDROXYACYLGLUTATHIONE HYDROLASE GLOC"/>
    <property type="match status" value="1"/>
</dbReference>
<proteinExistence type="predicted"/>
<name>A0ABS3M7A7_9BACT</name>
<keyword evidence="4" id="KW-0862">Zinc</keyword>
<protein>
    <submittedName>
        <fullName evidence="6">MBL fold metallo-hydrolase</fullName>
    </submittedName>
</protein>
<dbReference type="EMBL" id="JAERMS010000035">
    <property type="protein sequence ID" value="MBO1364052.1"/>
    <property type="molecule type" value="Genomic_DNA"/>
</dbReference>
<dbReference type="InterPro" id="IPR051453">
    <property type="entry name" value="MBL_Glyoxalase_II"/>
</dbReference>
<dbReference type="SUPFAM" id="SSF56281">
    <property type="entry name" value="Metallo-hydrolase/oxidoreductase"/>
    <property type="match status" value="1"/>
</dbReference>
<evidence type="ECO:0000256" key="2">
    <source>
        <dbReference type="ARBA" id="ARBA00022723"/>
    </source>
</evidence>
<dbReference type="InterPro" id="IPR001279">
    <property type="entry name" value="Metallo-B-lactamas"/>
</dbReference>
<evidence type="ECO:0000256" key="4">
    <source>
        <dbReference type="ARBA" id="ARBA00022833"/>
    </source>
</evidence>
<gene>
    <name evidence="6" type="ORF">JHU38_09770</name>
</gene>
<accession>A0ABS3M7A7</accession>
<evidence type="ECO:0000259" key="5">
    <source>
        <dbReference type="SMART" id="SM00849"/>
    </source>
</evidence>
<dbReference type="PANTHER" id="PTHR46233:SF3">
    <property type="entry name" value="HYDROXYACYLGLUTATHIONE HYDROLASE GLOC"/>
    <property type="match status" value="1"/>
</dbReference>
<dbReference type="SMART" id="SM00849">
    <property type="entry name" value="Lactamase_B"/>
    <property type="match status" value="1"/>
</dbReference>
<sequence>MIELKTFVCNMLQENCYIVYDETGESVIIDCGAYFPEERQAIVTYIKENELRPVHLLATHGHLDHNFGNDTIYDNFGLPPQVCIEDKHLMASLKTQARKFYNMELSYEFPVVNHYLENDEIIKFGSHEIKVIKTPGHSKGSAVFYIVSENTLFSGDTLFYRSIGRTDFAEGSMFMIINSLRQLAQLPDCTRVLPGHGPETSIGEELAHNPYMGR</sequence>
<keyword evidence="2" id="KW-0479">Metal-binding</keyword>
<dbReference type="InterPro" id="IPR036866">
    <property type="entry name" value="RibonucZ/Hydroxyglut_hydro"/>
</dbReference>
<evidence type="ECO:0000313" key="6">
    <source>
        <dbReference type="EMBL" id="MBO1364052.1"/>
    </source>
</evidence>
<comment type="caution">
    <text evidence="6">The sequence shown here is derived from an EMBL/GenBank/DDBJ whole genome shotgun (WGS) entry which is preliminary data.</text>
</comment>
<evidence type="ECO:0000313" key="7">
    <source>
        <dbReference type="Proteomes" id="UP000664265"/>
    </source>
</evidence>